<dbReference type="PANTHER" id="PTHR15822:SF4">
    <property type="entry name" value="TYROSYL-DNA PHOSPHODIESTERASE 2"/>
    <property type="match status" value="1"/>
</dbReference>
<feature type="domain" description="Endonuclease/exonuclease/phosphatase" evidence="12">
    <location>
        <begin position="69"/>
        <end position="326"/>
    </location>
</feature>
<comment type="subcellular location">
    <subcellularLocation>
        <location evidence="3">Nucleus</location>
        <location evidence="3">PML body</location>
    </subcellularLocation>
</comment>
<gene>
    <name evidence="13" type="ORF">D0866_00127</name>
</gene>
<dbReference type="GO" id="GO:0046872">
    <property type="term" value="F:metal ion binding"/>
    <property type="evidence" value="ECO:0007669"/>
    <property type="project" value="UniProtKB-KW"/>
</dbReference>
<dbReference type="InterPro" id="IPR036691">
    <property type="entry name" value="Endo/exonu/phosph_ase_sf"/>
</dbReference>
<dbReference type="Gene3D" id="3.60.10.10">
    <property type="entry name" value="Endonuclease/exonuclease/phosphatase"/>
    <property type="match status" value="1"/>
</dbReference>
<dbReference type="SUPFAM" id="SSF56219">
    <property type="entry name" value="DNase I-like"/>
    <property type="match status" value="1"/>
</dbReference>
<evidence type="ECO:0000256" key="9">
    <source>
        <dbReference type="ARBA" id="ARBA00023204"/>
    </source>
</evidence>
<keyword evidence="5" id="KW-0479">Metal-binding</keyword>
<dbReference type="GO" id="GO:0003697">
    <property type="term" value="F:single-stranded DNA binding"/>
    <property type="evidence" value="ECO:0007669"/>
    <property type="project" value="TreeGrafter"/>
</dbReference>
<proteinExistence type="predicted"/>
<evidence type="ECO:0000256" key="8">
    <source>
        <dbReference type="ARBA" id="ARBA00022842"/>
    </source>
</evidence>
<dbReference type="VEuPathDB" id="FungiDB:BTJ68_03743"/>
<evidence type="ECO:0000256" key="7">
    <source>
        <dbReference type="ARBA" id="ARBA00022801"/>
    </source>
</evidence>
<evidence type="ECO:0000256" key="6">
    <source>
        <dbReference type="ARBA" id="ARBA00022763"/>
    </source>
</evidence>
<dbReference type="CDD" id="cd09080">
    <property type="entry name" value="TDP2"/>
    <property type="match status" value="1"/>
</dbReference>
<feature type="region of interest" description="Disordered" evidence="11">
    <location>
        <begin position="438"/>
        <end position="597"/>
    </location>
</feature>
<name>A0A3M7BR79_HORWE</name>
<feature type="compositionally biased region" description="Low complexity" evidence="11">
    <location>
        <begin position="719"/>
        <end position="732"/>
    </location>
</feature>
<evidence type="ECO:0000256" key="3">
    <source>
        <dbReference type="ARBA" id="ARBA00004322"/>
    </source>
</evidence>
<dbReference type="InterPro" id="IPR005135">
    <property type="entry name" value="Endo/exonuclease/phosphatase"/>
</dbReference>
<comment type="cofactor">
    <cofactor evidence="1">
        <name>Mn(2+)</name>
        <dbReference type="ChEBI" id="CHEBI:29035"/>
    </cofactor>
</comment>
<dbReference type="AlphaFoldDB" id="A0A3M7BR79"/>
<feature type="compositionally biased region" description="Polar residues" evidence="11">
    <location>
        <begin position="483"/>
        <end position="503"/>
    </location>
</feature>
<dbReference type="GO" id="GO:0070260">
    <property type="term" value="F:5'-tyrosyl-DNA phosphodiesterase activity"/>
    <property type="evidence" value="ECO:0007669"/>
    <property type="project" value="TreeGrafter"/>
</dbReference>
<evidence type="ECO:0000259" key="12">
    <source>
        <dbReference type="Pfam" id="PF03372"/>
    </source>
</evidence>
<evidence type="ECO:0000313" key="13">
    <source>
        <dbReference type="EMBL" id="RMY42146.1"/>
    </source>
</evidence>
<evidence type="ECO:0000256" key="5">
    <source>
        <dbReference type="ARBA" id="ARBA00022723"/>
    </source>
</evidence>
<keyword evidence="9" id="KW-0234">DNA repair</keyword>
<evidence type="ECO:0000256" key="2">
    <source>
        <dbReference type="ARBA" id="ARBA00001946"/>
    </source>
</evidence>
<keyword evidence="7" id="KW-0378">Hydrolase</keyword>
<feature type="region of interest" description="Disordered" evidence="11">
    <location>
        <begin position="367"/>
        <end position="412"/>
    </location>
</feature>
<dbReference type="PANTHER" id="PTHR15822">
    <property type="entry name" value="TRAF AND TNF RECEPTOR-ASSOCIATED PROTEIN"/>
    <property type="match status" value="1"/>
</dbReference>
<evidence type="ECO:0000256" key="11">
    <source>
        <dbReference type="SAM" id="MobiDB-lite"/>
    </source>
</evidence>
<evidence type="ECO:0000256" key="4">
    <source>
        <dbReference type="ARBA" id="ARBA00022722"/>
    </source>
</evidence>
<comment type="caution">
    <text evidence="13">The sequence shown here is derived from an EMBL/GenBank/DDBJ whole genome shotgun (WGS) entry which is preliminary data.</text>
</comment>
<comment type="cofactor">
    <cofactor evidence="2">
        <name>Mg(2+)</name>
        <dbReference type="ChEBI" id="CHEBI:18420"/>
    </cofactor>
</comment>
<feature type="region of interest" description="Disordered" evidence="11">
    <location>
        <begin position="713"/>
        <end position="739"/>
    </location>
</feature>
<dbReference type="GO" id="GO:0006302">
    <property type="term" value="P:double-strand break repair"/>
    <property type="evidence" value="ECO:0007669"/>
    <property type="project" value="TreeGrafter"/>
</dbReference>
<organism evidence="13 14">
    <name type="scientific">Hortaea werneckii</name>
    <name type="common">Black yeast</name>
    <name type="synonym">Cladosporium werneckii</name>
    <dbReference type="NCBI Taxonomy" id="91943"/>
    <lineage>
        <taxon>Eukaryota</taxon>
        <taxon>Fungi</taxon>
        <taxon>Dikarya</taxon>
        <taxon>Ascomycota</taxon>
        <taxon>Pezizomycotina</taxon>
        <taxon>Dothideomycetes</taxon>
        <taxon>Dothideomycetidae</taxon>
        <taxon>Mycosphaerellales</taxon>
        <taxon>Teratosphaeriaceae</taxon>
        <taxon>Hortaea</taxon>
    </lineage>
</organism>
<accession>A0A3M7BR79</accession>
<dbReference type="Proteomes" id="UP000276864">
    <property type="component" value="Unassembled WGS sequence"/>
</dbReference>
<evidence type="ECO:0000313" key="14">
    <source>
        <dbReference type="Proteomes" id="UP000276864"/>
    </source>
</evidence>
<dbReference type="InterPro" id="IPR051547">
    <property type="entry name" value="TDP2-like"/>
</dbReference>
<keyword evidence="10" id="KW-0539">Nucleus</keyword>
<dbReference type="GO" id="GO:0004518">
    <property type="term" value="F:nuclease activity"/>
    <property type="evidence" value="ECO:0007669"/>
    <property type="project" value="UniProtKB-KW"/>
</dbReference>
<dbReference type="EMBL" id="QWIM01000005">
    <property type="protein sequence ID" value="RMY42146.1"/>
    <property type="molecule type" value="Genomic_DNA"/>
</dbReference>
<keyword evidence="8" id="KW-0460">Magnesium</keyword>
<sequence length="826" mass="90861">MESLVRRSIEMVRTTARAKVPWELDVPYTQPYFSWTASTGTSNGVWKAHNPSSREDAKPAAVKSIMLYSWNIDFMLPFPDSRMRIALRHLEDQVSEQHASTATVILLSECLHSDLRLIASDPWIRRTFHIKDTDGSHWQSGHYGTTTLIDRRLPIESCFRVHYKQTRMERDALFVDFKMGEQGKLIRLCNTHLESLALDPPFRPLQVQLCAQFMHESTVNGAVLAGDLNAIQDFDRRLHSDNDLRDAYLELGGIEDDAEAGHTWGQQAATAQRQQFGTSRMDKVFFCGDVICAAFERFGAGIELQDESEREEVLRLGFDRPWITDHLGDSVVHSLEDNTLYASTTLSYSPPTTQVSRMAGIGPAFFDQLPRSPGQPERPPLLDKGTVTVSPGPDQLRRSPGQQERPPLLGQGIAPLYPASGIHWRHRYLPFGAPPIPARSLGQQERPPLLGQGTVPASPASGFPSRDRYLPFGAPPIPGRSPLVSSLPDNPLTTHPSRTQSETGRACPPIGLLGGQAPFGAPSPTPRNRWDCDPPLPKNSPLRGKFDWGPPLPKNSPLRPLWGQSLSTQTPPGAQSSRAGTESVPLSATGHPTSSQTVMKPVMLPCVTGSLPLSQTAAASKAPTRQGLANSDLSGNGALVRGPTLYDLEPKYRQGPAIPMGKGMELNGQRLEPTQGKQGYGIYAPSSEENVIDFYPVNGNGLSQEAPLQALQSDPQPFETPAQEPAQPTQPEFIPFNWEPPNSGPDLIDPKFRGVMAQVMTIFPPNVDTEVKKARLFEETIGPMAMYIRSIPGKQGRELHKMLVKKCKELGIGRGLDCMRLSGLEE</sequence>
<dbReference type="VEuPathDB" id="FungiDB:BTJ68_08663"/>
<evidence type="ECO:0000256" key="10">
    <source>
        <dbReference type="ARBA" id="ARBA00023242"/>
    </source>
</evidence>
<protein>
    <recommendedName>
        <fullName evidence="12">Endonuclease/exonuclease/phosphatase domain-containing protein</fullName>
    </recommendedName>
</protein>
<reference evidence="13 14" key="1">
    <citation type="journal article" date="2018" name="BMC Genomics">
        <title>Genomic evidence for intraspecific hybridization in a clonal and extremely halotolerant yeast.</title>
        <authorList>
            <person name="Gostincar C."/>
            <person name="Stajich J.E."/>
            <person name="Zupancic J."/>
            <person name="Zalar P."/>
            <person name="Gunde-Cimerman N."/>
        </authorList>
    </citation>
    <scope>NUCLEOTIDE SEQUENCE [LARGE SCALE GENOMIC DNA]</scope>
    <source>
        <strain evidence="13 14">EXF-6651</strain>
    </source>
</reference>
<dbReference type="Pfam" id="PF03372">
    <property type="entry name" value="Exo_endo_phos"/>
    <property type="match status" value="1"/>
</dbReference>
<keyword evidence="4" id="KW-0540">Nuclease</keyword>
<feature type="compositionally biased region" description="Polar residues" evidence="11">
    <location>
        <begin position="564"/>
        <end position="597"/>
    </location>
</feature>
<keyword evidence="6" id="KW-0227">DNA damage</keyword>
<evidence type="ECO:0000256" key="1">
    <source>
        <dbReference type="ARBA" id="ARBA00001936"/>
    </source>
</evidence>
<dbReference type="GO" id="GO:0005737">
    <property type="term" value="C:cytoplasm"/>
    <property type="evidence" value="ECO:0007669"/>
    <property type="project" value="TreeGrafter"/>
</dbReference>